<feature type="transmembrane region" description="Helical" evidence="10">
    <location>
        <begin position="37"/>
        <end position="56"/>
    </location>
</feature>
<feature type="transmembrane region" description="Helical" evidence="10">
    <location>
        <begin position="149"/>
        <end position="166"/>
    </location>
</feature>
<keyword evidence="6 10" id="KW-1133">Transmembrane helix</keyword>
<protein>
    <submittedName>
        <fullName evidence="12">Tetratricopeptide repeat protein</fullName>
    </submittedName>
</protein>
<proteinExistence type="predicted"/>
<evidence type="ECO:0000256" key="9">
    <source>
        <dbReference type="SAM" id="MobiDB-lite"/>
    </source>
</evidence>
<organism evidence="12 13">
    <name type="scientific">Eiseniibacteriota bacterium</name>
    <dbReference type="NCBI Taxonomy" id="2212470"/>
    <lineage>
        <taxon>Bacteria</taxon>
        <taxon>Candidatus Eiseniibacteriota</taxon>
    </lineage>
</organism>
<dbReference type="PANTHER" id="PTHR33908:SF11">
    <property type="entry name" value="MEMBRANE PROTEIN"/>
    <property type="match status" value="1"/>
</dbReference>
<evidence type="ECO:0000256" key="4">
    <source>
        <dbReference type="ARBA" id="ARBA00022679"/>
    </source>
</evidence>
<evidence type="ECO:0000256" key="10">
    <source>
        <dbReference type="SAM" id="Phobius"/>
    </source>
</evidence>
<evidence type="ECO:0000256" key="1">
    <source>
        <dbReference type="ARBA" id="ARBA00004651"/>
    </source>
</evidence>
<feature type="transmembrane region" description="Helical" evidence="10">
    <location>
        <begin position="124"/>
        <end position="143"/>
    </location>
</feature>
<feature type="transmembrane region" description="Helical" evidence="10">
    <location>
        <begin position="173"/>
        <end position="190"/>
    </location>
</feature>
<dbReference type="PANTHER" id="PTHR33908">
    <property type="entry name" value="MANNOSYLTRANSFERASE YKCB-RELATED"/>
    <property type="match status" value="1"/>
</dbReference>
<feature type="transmembrane region" description="Helical" evidence="10">
    <location>
        <begin position="483"/>
        <end position="505"/>
    </location>
</feature>
<feature type="transmembrane region" description="Helical" evidence="10">
    <location>
        <begin position="451"/>
        <end position="471"/>
    </location>
</feature>
<keyword evidence="3" id="KW-0328">Glycosyltransferase</keyword>
<feature type="transmembrane region" description="Helical" evidence="10">
    <location>
        <begin position="369"/>
        <end position="388"/>
    </location>
</feature>
<evidence type="ECO:0000256" key="7">
    <source>
        <dbReference type="ARBA" id="ARBA00023136"/>
    </source>
</evidence>
<sequence>MAGEKRGKSRKRKEPLKEGQTEGKPQLDYLSQVSFKYYWVAAAVVIAAAVILRTAFLNADPPWNFTWSQALFTDGARAIDGARSKVVFGTWIPDMRSPVVLFYPLINLLAFVIFKVAGVGLFQANLAGVLPAIATAVLAFVWMRRLDGSAAGLLALIFIAFPYTHIIYSRVPMVESLLILMLLAAFYFALKRTGGLVISGFLVGLAAFMLKMHALHFVPVVLVYLLIRPRPESRDAAGAGRLAAGFLGGLAAAVALWVALVYFVNPEVIAKYFKSNILLSQEGEYAGAGIGTVLWRRVEAFLHIGSGRDGFFAGTPVMSVLAYLGLLSVISGLFGGKPGAKAWERLAAVWFVGLVAALSLLSYRPLRYMVLLTPSTALLATAFMLRLARGNSILSSPRSSGFVYAFGAWLAWVMIHVQHDLVFRILSSGAALMGRPSSPGMVSLYRFHLSTAGHLLIFGGLALGICLIFRGRLLRGRPKLKRGWTGGVLAIVLIAFVLINTVSFARYASGRRYTILDTSRSLKRILSDGVFMVGDCSTTLSLETGFKSLPAYGDLIRYDEKEEFGKYPVTHFLLRFPTLYEYLDKNYPEFKTQMTAVASFMLCGREATVVRYHGWPGNSGVEYSPSLFERAMDQMRGGEFVAGNQLLESFLNDHPDSYTARALLAYSRLQTGQAEEALAEVGRALELTARDALSYEIHGDILNSLGRQAEARAEWQKALELDPGRRSLQGKLGLRRQ</sequence>
<keyword evidence="5 10" id="KW-0812">Transmembrane</keyword>
<feature type="transmembrane region" description="Helical" evidence="10">
    <location>
        <begin position="311"/>
        <end position="334"/>
    </location>
</feature>
<dbReference type="SUPFAM" id="SSF48452">
    <property type="entry name" value="TPR-like"/>
    <property type="match status" value="1"/>
</dbReference>
<dbReference type="Proteomes" id="UP001594288">
    <property type="component" value="Unassembled WGS sequence"/>
</dbReference>
<evidence type="ECO:0000256" key="8">
    <source>
        <dbReference type="PROSITE-ProRule" id="PRU00339"/>
    </source>
</evidence>
<evidence type="ECO:0000256" key="6">
    <source>
        <dbReference type="ARBA" id="ARBA00022989"/>
    </source>
</evidence>
<feature type="region of interest" description="Disordered" evidence="9">
    <location>
        <begin position="1"/>
        <end position="22"/>
    </location>
</feature>
<dbReference type="EMBL" id="JBHPEI010000067">
    <property type="protein sequence ID" value="MFC1800101.1"/>
    <property type="molecule type" value="Genomic_DNA"/>
</dbReference>
<feature type="transmembrane region" description="Helical" evidence="10">
    <location>
        <begin position="346"/>
        <end position="363"/>
    </location>
</feature>
<evidence type="ECO:0000256" key="5">
    <source>
        <dbReference type="ARBA" id="ARBA00022692"/>
    </source>
</evidence>
<feature type="transmembrane region" description="Helical" evidence="10">
    <location>
        <begin position="239"/>
        <end position="264"/>
    </location>
</feature>
<gene>
    <name evidence="12" type="ORF">ACFL2Z_04235</name>
</gene>
<evidence type="ECO:0000313" key="13">
    <source>
        <dbReference type="Proteomes" id="UP001594288"/>
    </source>
</evidence>
<dbReference type="PROSITE" id="PS50005">
    <property type="entry name" value="TPR"/>
    <property type="match status" value="1"/>
</dbReference>
<keyword evidence="4" id="KW-0808">Transferase</keyword>
<feature type="transmembrane region" description="Helical" evidence="10">
    <location>
        <begin position="400"/>
        <end position="417"/>
    </location>
</feature>
<keyword evidence="8" id="KW-0802">TPR repeat</keyword>
<dbReference type="Pfam" id="PF09976">
    <property type="entry name" value="TPR_21"/>
    <property type="match status" value="1"/>
</dbReference>
<keyword evidence="13" id="KW-1185">Reference proteome</keyword>
<comment type="caution">
    <text evidence="12">The sequence shown here is derived from an EMBL/GenBank/DDBJ whole genome shotgun (WGS) entry which is preliminary data.</text>
</comment>
<keyword evidence="7 10" id="KW-0472">Membrane</keyword>
<feature type="repeat" description="TPR" evidence="8">
    <location>
        <begin position="692"/>
        <end position="725"/>
    </location>
</feature>
<dbReference type="Gene3D" id="1.25.40.10">
    <property type="entry name" value="Tetratricopeptide repeat domain"/>
    <property type="match status" value="1"/>
</dbReference>
<feature type="domain" description="Ancillary SecYEG translocon subunit/Cell division coordinator CpoB TPR" evidence="11">
    <location>
        <begin position="638"/>
        <end position="728"/>
    </location>
</feature>
<dbReference type="InterPro" id="IPR019734">
    <property type="entry name" value="TPR_rpt"/>
</dbReference>
<accession>A0ABV6YPU7</accession>
<reference evidence="12 13" key="1">
    <citation type="submission" date="2024-09" db="EMBL/GenBank/DDBJ databases">
        <authorList>
            <person name="D'Angelo T."/>
        </authorList>
    </citation>
    <scope>NUCLEOTIDE SEQUENCE [LARGE SCALE GENOMIC DNA]</scope>
    <source>
        <strain evidence="12">SAG AM-311-F02</strain>
    </source>
</reference>
<feature type="transmembrane region" description="Helical" evidence="10">
    <location>
        <begin position="100"/>
        <end position="117"/>
    </location>
</feature>
<name>A0ABV6YPU7_UNCEI</name>
<evidence type="ECO:0000259" key="11">
    <source>
        <dbReference type="Pfam" id="PF09976"/>
    </source>
</evidence>
<comment type="subcellular location">
    <subcellularLocation>
        <location evidence="1">Cell membrane</location>
        <topology evidence="1">Multi-pass membrane protein</topology>
    </subcellularLocation>
</comment>
<dbReference type="InterPro" id="IPR011990">
    <property type="entry name" value="TPR-like_helical_dom_sf"/>
</dbReference>
<dbReference type="InterPro" id="IPR050297">
    <property type="entry name" value="LipidA_mod_glycosyltrf_83"/>
</dbReference>
<evidence type="ECO:0000256" key="2">
    <source>
        <dbReference type="ARBA" id="ARBA00022475"/>
    </source>
</evidence>
<keyword evidence="2" id="KW-1003">Cell membrane</keyword>
<evidence type="ECO:0000313" key="12">
    <source>
        <dbReference type="EMBL" id="MFC1800101.1"/>
    </source>
</evidence>
<feature type="transmembrane region" description="Helical" evidence="10">
    <location>
        <begin position="196"/>
        <end position="227"/>
    </location>
</feature>
<evidence type="ECO:0000256" key="3">
    <source>
        <dbReference type="ARBA" id="ARBA00022676"/>
    </source>
</evidence>
<dbReference type="InterPro" id="IPR018704">
    <property type="entry name" value="SecYEG/CpoB_TPR"/>
</dbReference>